<protein>
    <submittedName>
        <fullName evidence="2">Uncharacterized protein</fullName>
    </submittedName>
</protein>
<keyword evidence="3" id="KW-1185">Reference proteome</keyword>
<evidence type="ECO:0000256" key="1">
    <source>
        <dbReference type="SAM" id="Phobius"/>
    </source>
</evidence>
<reference evidence="2" key="1">
    <citation type="submission" date="2025-08" db="UniProtKB">
        <authorList>
            <consortium name="Ensembl"/>
        </authorList>
    </citation>
    <scope>IDENTIFICATION</scope>
</reference>
<evidence type="ECO:0000313" key="2">
    <source>
        <dbReference type="Ensembl" id="ENSSDUP00000028152.1"/>
    </source>
</evidence>
<keyword evidence="1" id="KW-0472">Membrane</keyword>
<reference evidence="2" key="2">
    <citation type="submission" date="2025-09" db="UniProtKB">
        <authorList>
            <consortium name="Ensembl"/>
        </authorList>
    </citation>
    <scope>IDENTIFICATION</scope>
</reference>
<dbReference type="GeneTree" id="ENSGT00940000180519"/>
<proteinExistence type="predicted"/>
<accession>A0A3B4VC11</accession>
<keyword evidence="1" id="KW-1133">Transmembrane helix</keyword>
<keyword evidence="1" id="KW-0812">Transmembrane</keyword>
<feature type="transmembrane region" description="Helical" evidence="1">
    <location>
        <begin position="38"/>
        <end position="60"/>
    </location>
</feature>
<dbReference type="AlphaFoldDB" id="A0A3B4VC11"/>
<sequence length="101" mass="11129">MATYMPQVCAQWPSTNISGLIQATVRFRMGSSSVSNDGALNVPFYLLFLIEALLVTVWYAETSGVENVCNLEAAENALNLSPTGTLQMREHMRSYCTFPST</sequence>
<evidence type="ECO:0000313" key="3">
    <source>
        <dbReference type="Proteomes" id="UP000261420"/>
    </source>
</evidence>
<organism evidence="2 3">
    <name type="scientific">Seriola dumerili</name>
    <name type="common">Greater amberjack</name>
    <name type="synonym">Caranx dumerili</name>
    <dbReference type="NCBI Taxonomy" id="41447"/>
    <lineage>
        <taxon>Eukaryota</taxon>
        <taxon>Metazoa</taxon>
        <taxon>Chordata</taxon>
        <taxon>Craniata</taxon>
        <taxon>Vertebrata</taxon>
        <taxon>Euteleostomi</taxon>
        <taxon>Actinopterygii</taxon>
        <taxon>Neopterygii</taxon>
        <taxon>Teleostei</taxon>
        <taxon>Neoteleostei</taxon>
        <taxon>Acanthomorphata</taxon>
        <taxon>Carangaria</taxon>
        <taxon>Carangiformes</taxon>
        <taxon>Carangidae</taxon>
        <taxon>Seriola</taxon>
    </lineage>
</organism>
<name>A0A3B4VC11_SERDU</name>
<dbReference type="Ensembl" id="ENSSDUT00000028643.1">
    <property type="protein sequence ID" value="ENSSDUP00000028152.1"/>
    <property type="gene ID" value="ENSSDUG00000020347.1"/>
</dbReference>
<dbReference type="Proteomes" id="UP000261420">
    <property type="component" value="Unplaced"/>
</dbReference>